<feature type="compositionally biased region" description="Low complexity" evidence="1">
    <location>
        <begin position="704"/>
        <end position="734"/>
    </location>
</feature>
<name>A0A6J3MJ09_9PEZI</name>
<keyword evidence="3" id="KW-1185">Reference proteome</keyword>
<evidence type="ECO:0000313" key="3">
    <source>
        <dbReference type="Proteomes" id="UP000504637"/>
    </source>
</evidence>
<organism evidence="4">
    <name type="scientific">Dissoconium aciculare CBS 342.82</name>
    <dbReference type="NCBI Taxonomy" id="1314786"/>
    <lineage>
        <taxon>Eukaryota</taxon>
        <taxon>Fungi</taxon>
        <taxon>Dikarya</taxon>
        <taxon>Ascomycota</taxon>
        <taxon>Pezizomycotina</taxon>
        <taxon>Dothideomycetes</taxon>
        <taxon>Dothideomycetidae</taxon>
        <taxon>Mycosphaerellales</taxon>
        <taxon>Dissoconiaceae</taxon>
        <taxon>Dissoconium</taxon>
    </lineage>
</organism>
<dbReference type="GeneID" id="54365065"/>
<feature type="domain" description="F-box" evidence="2">
    <location>
        <begin position="7"/>
        <end position="56"/>
    </location>
</feature>
<evidence type="ECO:0000259" key="2">
    <source>
        <dbReference type="PROSITE" id="PS50181"/>
    </source>
</evidence>
<sequence length="1076" mass="119209">MPATVQTSSLAALPEEILGQITEYLDSDSCFALRLCCREIESRIFSEFALEYFSRKCFMFTTESLQTFVKITESRFANYLKDVYLLTVGFSWTLTTTKRDRTFDPYRLSCDYTSDAHTEFWQDQTNLHRLGKKPGGDEYLLRRAFQRIKALSFLGFVDDAHALASDIICHGLNKWSRKLRHSYTSWPTHHVYNSSTDRIGCAWLTHVWRTTLTAVAKSGITIEHLETVFSYCKYALLPSTDLRFHPQIVSKLKKSFDKVESLSLEFRTRRNGSERPIDPQREEPPESVECARTFATIFEKVKVLHLLGDAGPLSGTTCAAIVQRLELRKMTQLHLVSININYRDLAAILCNLNSAHTIEMQNVNLESGSWSSILKVLSKLPRLNHLHLLLLTQEGKMTYFLPMEKPARFQRRRPRPTHSALLGVGSYDLGNLENEWPITDHKVEEADSADPTFKTLGVEDTGPLPWPLPGTSTSLPEGPLVWAPPSIKCSTKQPNFRPPRHSIRTPSGRGSYVCLTGWEIAACLPLMIKKCYVAVRVTHGGMQMPFHGTNNPVWAGDSVPYLPTADAGMVPPFDAPDMLNEFDFDTFLNAPVNDLSNTWPPPSPSDAGSVPPDPWMPPIMPTTGNTAIAAVNDIFAANSSLPSQAVTIPPPNWIVSNGIFADTGGAPAMPPQSETVPPPGWQPPIASGALGGTTSLPLPPPLFGPGTTPTHGGAHSHFPPSSSLGGPSPFSAGPSSLMAPTDKSLQHLDLAVAPTPLHSLQWPPPPPTVYNNVRPSPTGASKSSTIFPGGLIRFHTFVDDTPKGRLWICTKSKANGWRLQLRLDRVKRGLRLSPGTKRNHTRGTEDDETAAQRVHPPLVLPWTAFDGALGVLPAINKGFWATLFKWPGSPPPADPPPPLTARERSKLKRLNRYEPGRWHRCQLRNIALRRHKFLISRPSQVSTVHSTTPLPTFGPTQDKIDKFLDIINSKVHQSRGVTRARLLEEFEFELKLRDNRDWALRQKAADKIYTRLEREFMDCGGLLGASDFLSGEDESDSADVLQIEEPQGGKASTGESPSMETKVESRADVAVIASSS</sequence>
<evidence type="ECO:0000313" key="4">
    <source>
        <dbReference type="RefSeq" id="XP_033464937.1"/>
    </source>
</evidence>
<dbReference type="RefSeq" id="XP_033464937.1">
    <property type="nucleotide sequence ID" value="XM_033607265.1"/>
</dbReference>
<protein>
    <recommendedName>
        <fullName evidence="2">F-box domain-containing protein</fullName>
    </recommendedName>
</protein>
<dbReference type="OrthoDB" id="5279008at2759"/>
<evidence type="ECO:0000256" key="1">
    <source>
        <dbReference type="SAM" id="MobiDB-lite"/>
    </source>
</evidence>
<feature type="region of interest" description="Disordered" evidence="1">
    <location>
        <begin position="701"/>
        <end position="734"/>
    </location>
</feature>
<reference evidence="4" key="1">
    <citation type="submission" date="2020-01" db="EMBL/GenBank/DDBJ databases">
        <authorList>
            <consortium name="DOE Joint Genome Institute"/>
            <person name="Haridas S."/>
            <person name="Albert R."/>
            <person name="Binder M."/>
            <person name="Bloem J."/>
            <person name="Labutti K."/>
            <person name="Salamov A."/>
            <person name="Andreopoulos B."/>
            <person name="Baker S.E."/>
            <person name="Barry K."/>
            <person name="Bills G."/>
            <person name="Bluhm B.H."/>
            <person name="Cannon C."/>
            <person name="Castanera R."/>
            <person name="Culley D.E."/>
            <person name="Daum C."/>
            <person name="Ezra D."/>
            <person name="Gonzalez J.B."/>
            <person name="Henrissat B."/>
            <person name="Kuo A."/>
            <person name="Liang C."/>
            <person name="Lipzen A."/>
            <person name="Lutzoni F."/>
            <person name="Magnuson J."/>
            <person name="Mondo S."/>
            <person name="Nolan M."/>
            <person name="Ohm R."/>
            <person name="Pangilinan J."/>
            <person name="Park H.-J."/>
            <person name="Ramirez L."/>
            <person name="Alfaro M."/>
            <person name="Sun H."/>
            <person name="Tritt A."/>
            <person name="Yoshinaga Y."/>
            <person name="Zwiers L.-H."/>
            <person name="Turgeon B.G."/>
            <person name="Goodwin S.B."/>
            <person name="Spatafora J.W."/>
            <person name="Crous P.W."/>
            <person name="Grigoriev I.V."/>
        </authorList>
    </citation>
    <scope>NUCLEOTIDE SEQUENCE</scope>
    <source>
        <strain evidence="4">CBS 342.82</strain>
    </source>
</reference>
<reference evidence="4" key="3">
    <citation type="submission" date="2025-08" db="UniProtKB">
        <authorList>
            <consortium name="RefSeq"/>
        </authorList>
    </citation>
    <scope>IDENTIFICATION</scope>
    <source>
        <strain evidence="4">CBS 342.82</strain>
    </source>
</reference>
<accession>A0A6J3MJ09</accession>
<gene>
    <name evidence="4" type="ORF">K489DRAFT_406531</name>
</gene>
<dbReference type="AlphaFoldDB" id="A0A6J3MJ09"/>
<dbReference type="PROSITE" id="PS50181">
    <property type="entry name" value="FBOX"/>
    <property type="match status" value="1"/>
</dbReference>
<dbReference type="Proteomes" id="UP000504637">
    <property type="component" value="Unplaced"/>
</dbReference>
<proteinExistence type="predicted"/>
<reference evidence="4" key="2">
    <citation type="submission" date="2020-04" db="EMBL/GenBank/DDBJ databases">
        <authorList>
            <consortium name="NCBI Genome Project"/>
        </authorList>
    </citation>
    <scope>NUCLEOTIDE SEQUENCE</scope>
    <source>
        <strain evidence="4">CBS 342.82</strain>
    </source>
</reference>
<feature type="region of interest" description="Disordered" evidence="1">
    <location>
        <begin position="1032"/>
        <end position="1076"/>
    </location>
</feature>
<dbReference type="InterPro" id="IPR001810">
    <property type="entry name" value="F-box_dom"/>
</dbReference>